<proteinExistence type="predicted"/>
<sequence length="65" mass="6515">MARRGVRIAACPVPPAALLPLMPVQLAGTGQPPAYVLGFSSGRAGRGRTPAARALSPSPPAPSAR</sequence>
<gene>
    <name evidence="2" type="ORF">SZN_29105</name>
</gene>
<name>G2GJX8_9ACTN</name>
<feature type="compositionally biased region" description="Low complexity" evidence="1">
    <location>
        <begin position="47"/>
        <end position="56"/>
    </location>
</feature>
<organism evidence="2 3">
    <name type="scientific">Streptomyces zinciresistens K42</name>
    <dbReference type="NCBI Taxonomy" id="700597"/>
    <lineage>
        <taxon>Bacteria</taxon>
        <taxon>Bacillati</taxon>
        <taxon>Actinomycetota</taxon>
        <taxon>Actinomycetes</taxon>
        <taxon>Kitasatosporales</taxon>
        <taxon>Streptomycetaceae</taxon>
        <taxon>Streptomyces</taxon>
    </lineage>
</organism>
<dbReference type="EMBL" id="AGBF01000161">
    <property type="protein sequence ID" value="EGX56180.1"/>
    <property type="molecule type" value="Genomic_DNA"/>
</dbReference>
<dbReference type="Proteomes" id="UP000004217">
    <property type="component" value="Unassembled WGS sequence"/>
</dbReference>
<evidence type="ECO:0000256" key="1">
    <source>
        <dbReference type="SAM" id="MobiDB-lite"/>
    </source>
</evidence>
<dbReference type="PATRIC" id="fig|700597.3.peg.5712"/>
<feature type="region of interest" description="Disordered" evidence="1">
    <location>
        <begin position="39"/>
        <end position="65"/>
    </location>
</feature>
<comment type="caution">
    <text evidence="2">The sequence shown here is derived from an EMBL/GenBank/DDBJ whole genome shotgun (WGS) entry which is preliminary data.</text>
</comment>
<reference evidence="2 3" key="1">
    <citation type="submission" date="2011-08" db="EMBL/GenBank/DDBJ databases">
        <authorList>
            <person name="Lin Y."/>
            <person name="Hao X."/>
            <person name="Johnstone L."/>
            <person name="Miller S.J."/>
            <person name="Wei G."/>
            <person name="Rensing C."/>
        </authorList>
    </citation>
    <scope>NUCLEOTIDE SEQUENCE [LARGE SCALE GENOMIC DNA]</scope>
    <source>
        <strain evidence="2 3">K42</strain>
    </source>
</reference>
<dbReference type="AlphaFoldDB" id="G2GJX8"/>
<keyword evidence="3" id="KW-1185">Reference proteome</keyword>
<protein>
    <submittedName>
        <fullName evidence="2">Uncharacterized protein</fullName>
    </submittedName>
</protein>
<accession>G2GJX8</accession>
<evidence type="ECO:0000313" key="3">
    <source>
        <dbReference type="Proteomes" id="UP000004217"/>
    </source>
</evidence>
<evidence type="ECO:0000313" key="2">
    <source>
        <dbReference type="EMBL" id="EGX56180.1"/>
    </source>
</evidence>